<organism evidence="7 8">
    <name type="scientific">Prunus dulcis</name>
    <name type="common">Almond</name>
    <name type="synonym">Amygdalus dulcis</name>
    <dbReference type="NCBI Taxonomy" id="3755"/>
    <lineage>
        <taxon>Eukaryota</taxon>
        <taxon>Viridiplantae</taxon>
        <taxon>Streptophyta</taxon>
        <taxon>Embryophyta</taxon>
        <taxon>Tracheophyta</taxon>
        <taxon>Spermatophyta</taxon>
        <taxon>Magnoliopsida</taxon>
        <taxon>eudicotyledons</taxon>
        <taxon>Gunneridae</taxon>
        <taxon>Pentapetalae</taxon>
        <taxon>rosids</taxon>
        <taxon>fabids</taxon>
        <taxon>Rosales</taxon>
        <taxon>Rosaceae</taxon>
        <taxon>Amygdaloideae</taxon>
        <taxon>Amygdaleae</taxon>
        <taxon>Prunus</taxon>
    </lineage>
</organism>
<dbReference type="AlphaFoldDB" id="A0A5E4GLY7"/>
<gene>
    <name evidence="7" type="ORF">ALMOND_2B021456</name>
</gene>
<dbReference type="OMA" id="ESICKPL"/>
<evidence type="ECO:0000256" key="3">
    <source>
        <dbReference type="ARBA" id="ARBA00023274"/>
    </source>
</evidence>
<dbReference type="GO" id="GO:0003735">
    <property type="term" value="F:structural constituent of ribosome"/>
    <property type="evidence" value="ECO:0007669"/>
    <property type="project" value="InterPro"/>
</dbReference>
<dbReference type="InterPro" id="IPR000911">
    <property type="entry name" value="Ribosomal_uL11"/>
</dbReference>
<dbReference type="GO" id="GO:0015934">
    <property type="term" value="C:large ribosomal subunit"/>
    <property type="evidence" value="ECO:0007669"/>
    <property type="project" value="TreeGrafter"/>
</dbReference>
<name>A0A5E4GLY7_PRUDU</name>
<evidence type="ECO:0000256" key="2">
    <source>
        <dbReference type="ARBA" id="ARBA00022980"/>
    </source>
</evidence>
<dbReference type="InterPro" id="IPR036769">
    <property type="entry name" value="Ribosomal_uL11_C_sf"/>
</dbReference>
<dbReference type="InterPro" id="IPR036796">
    <property type="entry name" value="Ribosomal_uL11_N_sf"/>
</dbReference>
<evidence type="ECO:0000259" key="6">
    <source>
        <dbReference type="Pfam" id="PF03946"/>
    </source>
</evidence>
<proteinExistence type="inferred from homology"/>
<dbReference type="PANTHER" id="PTHR11661">
    <property type="entry name" value="60S RIBOSOMAL PROTEIN L12"/>
    <property type="match status" value="1"/>
</dbReference>
<comment type="similarity">
    <text evidence="1 4">Belongs to the universal ribosomal protein uL11 family.</text>
</comment>
<dbReference type="InterPro" id="IPR020783">
    <property type="entry name" value="Ribosomal_uL11_C"/>
</dbReference>
<dbReference type="Proteomes" id="UP000327085">
    <property type="component" value="Chromosome 2"/>
</dbReference>
<dbReference type="Gene3D" id="3.30.1550.10">
    <property type="entry name" value="Ribosomal protein L11/L12, N-terminal domain"/>
    <property type="match status" value="1"/>
</dbReference>
<dbReference type="SUPFAM" id="SSF46906">
    <property type="entry name" value="Ribosomal protein L11, C-terminal domain"/>
    <property type="match status" value="1"/>
</dbReference>
<dbReference type="SMART" id="SM00649">
    <property type="entry name" value="RL11"/>
    <property type="match status" value="1"/>
</dbReference>
<keyword evidence="2 4" id="KW-0689">Ribosomal protein</keyword>
<evidence type="ECO:0000313" key="8">
    <source>
        <dbReference type="Proteomes" id="UP000327085"/>
    </source>
</evidence>
<feature type="domain" description="Large ribosomal subunit protein uL11 N-terminal" evidence="6">
    <location>
        <begin position="36"/>
        <end position="88"/>
    </location>
</feature>
<dbReference type="Pfam" id="PF00298">
    <property type="entry name" value="Ribosomal_L11"/>
    <property type="match status" value="1"/>
</dbReference>
<dbReference type="HAMAP" id="MF_00736">
    <property type="entry name" value="Ribosomal_uL11"/>
    <property type="match status" value="1"/>
</dbReference>
<dbReference type="InParanoid" id="A0A5E4GLY7"/>
<dbReference type="GO" id="GO:0070180">
    <property type="term" value="F:large ribosomal subunit rRNA binding"/>
    <property type="evidence" value="ECO:0007669"/>
    <property type="project" value="TreeGrafter"/>
</dbReference>
<dbReference type="EMBL" id="CABIKO010001040">
    <property type="protein sequence ID" value="VVA40666.1"/>
    <property type="molecule type" value="Genomic_DNA"/>
</dbReference>
<evidence type="ECO:0000256" key="4">
    <source>
        <dbReference type="RuleBase" id="RU003978"/>
    </source>
</evidence>
<dbReference type="Gene3D" id="1.10.10.250">
    <property type="entry name" value="Ribosomal protein L11, C-terminal domain"/>
    <property type="match status" value="1"/>
</dbReference>
<reference evidence="8" key="1">
    <citation type="journal article" date="2020" name="Plant J.">
        <title>Transposons played a major role in the diversification between the closely related almond and peach genomes: results from the almond genome sequence.</title>
        <authorList>
            <person name="Alioto T."/>
            <person name="Alexiou K.G."/>
            <person name="Bardil A."/>
            <person name="Barteri F."/>
            <person name="Castanera R."/>
            <person name="Cruz F."/>
            <person name="Dhingra A."/>
            <person name="Duval H."/>
            <person name="Fernandez I Marti A."/>
            <person name="Frias L."/>
            <person name="Galan B."/>
            <person name="Garcia J.L."/>
            <person name="Howad W."/>
            <person name="Gomez-Garrido J."/>
            <person name="Gut M."/>
            <person name="Julca I."/>
            <person name="Morata J."/>
            <person name="Puigdomenech P."/>
            <person name="Ribeca P."/>
            <person name="Rubio Cabetas M.J."/>
            <person name="Vlasova A."/>
            <person name="Wirthensohn M."/>
            <person name="Garcia-Mas J."/>
            <person name="Gabaldon T."/>
            <person name="Casacuberta J.M."/>
            <person name="Arus P."/>
        </authorList>
    </citation>
    <scope>NUCLEOTIDE SEQUENCE [LARGE SCALE GENOMIC DNA]</scope>
    <source>
        <strain evidence="8">cv. Texas</strain>
    </source>
</reference>
<dbReference type="InterPro" id="IPR020784">
    <property type="entry name" value="Ribosomal_uL11_N"/>
</dbReference>
<feature type="domain" description="Large ribosomal subunit protein uL11 C-terminal" evidence="5">
    <location>
        <begin position="95"/>
        <end position="154"/>
    </location>
</feature>
<dbReference type="Pfam" id="PF03946">
    <property type="entry name" value="Ribosomal_L11_N"/>
    <property type="match status" value="1"/>
</dbReference>
<dbReference type="GO" id="GO:0006412">
    <property type="term" value="P:translation"/>
    <property type="evidence" value="ECO:0007669"/>
    <property type="project" value="InterPro"/>
</dbReference>
<protein>
    <submittedName>
        <fullName evidence="7">PREDICTED: 39S ribosomal</fullName>
    </submittedName>
</protein>
<dbReference type="PANTHER" id="PTHR11661:SF1">
    <property type="entry name" value="LARGE RIBOSOMAL SUBUNIT PROTEIN UL11M"/>
    <property type="match status" value="1"/>
</dbReference>
<sequence>MQLGYNGKKYGSRWLTLRSHVNLKEILTRRPVLANIRVTLPAGVATPKPLSKDLGQYRAVNMMALCKDFNAQTQMFKLDVPVVVTLNNTYEFMVKSPSVNWYLRKATSLDSGSSRLKHVVASELSLRHVYEIAKVNQSDPYFQYMPALESICKPLLSRIIE</sequence>
<accession>A0A5E4GLY7</accession>
<evidence type="ECO:0000256" key="1">
    <source>
        <dbReference type="ARBA" id="ARBA00010537"/>
    </source>
</evidence>
<evidence type="ECO:0000259" key="5">
    <source>
        <dbReference type="Pfam" id="PF00298"/>
    </source>
</evidence>
<evidence type="ECO:0000313" key="7">
    <source>
        <dbReference type="EMBL" id="VVA40666.1"/>
    </source>
</evidence>
<dbReference type="Gramene" id="VVA40666">
    <property type="protein sequence ID" value="VVA40666"/>
    <property type="gene ID" value="Prudul26B021456"/>
</dbReference>
<dbReference type="SUPFAM" id="SSF54747">
    <property type="entry name" value="Ribosomal L11/L12e N-terminal domain"/>
    <property type="match status" value="1"/>
</dbReference>
<keyword evidence="3 4" id="KW-0687">Ribonucleoprotein</keyword>